<protein>
    <recommendedName>
        <fullName evidence="6">Pentatricopeptide repeat-containing protein</fullName>
    </recommendedName>
</protein>
<dbReference type="PROSITE" id="PS51375">
    <property type="entry name" value="PPR"/>
    <property type="match status" value="4"/>
</dbReference>
<feature type="repeat" description="PPR" evidence="3">
    <location>
        <begin position="182"/>
        <end position="216"/>
    </location>
</feature>
<proteinExistence type="inferred from homology"/>
<evidence type="ECO:0000313" key="5">
    <source>
        <dbReference type="Proteomes" id="UP001327560"/>
    </source>
</evidence>
<evidence type="ECO:0008006" key="6">
    <source>
        <dbReference type="Google" id="ProtNLM"/>
    </source>
</evidence>
<feature type="repeat" description="PPR" evidence="3">
    <location>
        <begin position="252"/>
        <end position="286"/>
    </location>
</feature>
<keyword evidence="2" id="KW-0677">Repeat</keyword>
<dbReference type="GO" id="GO:0031930">
    <property type="term" value="P:mitochondria-nucleus signaling pathway"/>
    <property type="evidence" value="ECO:0007669"/>
    <property type="project" value="TreeGrafter"/>
</dbReference>
<dbReference type="InterPro" id="IPR002885">
    <property type="entry name" value="PPR_rpt"/>
</dbReference>
<dbReference type="NCBIfam" id="TIGR00756">
    <property type="entry name" value="PPR"/>
    <property type="match status" value="2"/>
</dbReference>
<dbReference type="EMBL" id="CP136893">
    <property type="protein sequence ID" value="WOL04909.1"/>
    <property type="molecule type" value="Genomic_DNA"/>
</dbReference>
<organism evidence="4 5">
    <name type="scientific">Canna indica</name>
    <name type="common">Indian-shot</name>
    <dbReference type="NCBI Taxonomy" id="4628"/>
    <lineage>
        <taxon>Eukaryota</taxon>
        <taxon>Viridiplantae</taxon>
        <taxon>Streptophyta</taxon>
        <taxon>Embryophyta</taxon>
        <taxon>Tracheophyta</taxon>
        <taxon>Spermatophyta</taxon>
        <taxon>Magnoliopsida</taxon>
        <taxon>Liliopsida</taxon>
        <taxon>Zingiberales</taxon>
        <taxon>Cannaceae</taxon>
        <taxon>Canna</taxon>
    </lineage>
</organism>
<evidence type="ECO:0000313" key="4">
    <source>
        <dbReference type="EMBL" id="WOL04909.1"/>
    </source>
</evidence>
<dbReference type="GO" id="GO:0010019">
    <property type="term" value="P:chloroplast-nucleus signaling pathway"/>
    <property type="evidence" value="ECO:0007669"/>
    <property type="project" value="TreeGrafter"/>
</dbReference>
<keyword evidence="5" id="KW-1185">Reference proteome</keyword>
<dbReference type="AlphaFoldDB" id="A0AAQ3KBJ3"/>
<accession>A0AAQ3KBJ3</accession>
<sequence>MRTTFRFRLLSLKRSFCSSITTTASNAAVNTNPSPRSFTEPLLVTIDKLFKQHDADKLTSDFIAASESYRFRCRHRVYEVVVRRLAQYGRGDAVEAILEAQKRFLSNFTREGFGVRLIALYGKAAMPAHAAATFRQLPALGSPRTVKSFNALLTAYAESADFDGLNASFREIPAADPSITPDLISYNILVRALCQKGDLDAALGTVDLMETNGMCPNLITFNTLLFSFYEKNGCADAEKIWTLMREKNIEPDTKSFNAKLRGLVLEGRIPEVAELIDQMKRVGPKPDASSYNALIKGYLQDGNLEAAKMLFADFTKNECPPNRSTFEILIPSLCETTDLDLALKCCYDSMSRRCFVRAALLQRVVDELVKSSRIEEANKLVDIGRQNNYSRKSLHMP</sequence>
<evidence type="ECO:0000256" key="1">
    <source>
        <dbReference type="ARBA" id="ARBA00007626"/>
    </source>
</evidence>
<dbReference type="PANTHER" id="PTHR47936:SF5">
    <property type="entry name" value="PENTACOTRIPEPTIDE-REPEAT REGION OF PRORP DOMAIN-CONTAINING PROTEIN"/>
    <property type="match status" value="1"/>
</dbReference>
<dbReference type="Proteomes" id="UP001327560">
    <property type="component" value="Chromosome 4"/>
</dbReference>
<name>A0AAQ3KBJ3_9LILI</name>
<comment type="similarity">
    <text evidence="1">Belongs to the PPR family. P subfamily.</text>
</comment>
<dbReference type="Pfam" id="PF13041">
    <property type="entry name" value="PPR_2"/>
    <property type="match status" value="2"/>
</dbReference>
<evidence type="ECO:0000256" key="2">
    <source>
        <dbReference type="ARBA" id="ARBA00022737"/>
    </source>
</evidence>
<dbReference type="PANTHER" id="PTHR47936">
    <property type="entry name" value="PPR_LONG DOMAIN-CONTAINING PROTEIN"/>
    <property type="match status" value="1"/>
</dbReference>
<dbReference type="GO" id="GO:0009507">
    <property type="term" value="C:chloroplast"/>
    <property type="evidence" value="ECO:0007669"/>
    <property type="project" value="TreeGrafter"/>
</dbReference>
<feature type="repeat" description="PPR" evidence="3">
    <location>
        <begin position="287"/>
        <end position="321"/>
    </location>
</feature>
<gene>
    <name evidence="4" type="ORF">Cni_G13632</name>
</gene>
<evidence type="ECO:0000256" key="3">
    <source>
        <dbReference type="PROSITE-ProRule" id="PRU00708"/>
    </source>
</evidence>
<feature type="repeat" description="PPR" evidence="3">
    <location>
        <begin position="217"/>
        <end position="251"/>
    </location>
</feature>
<dbReference type="Gene3D" id="1.25.40.10">
    <property type="entry name" value="Tetratricopeptide repeat domain"/>
    <property type="match status" value="2"/>
</dbReference>
<reference evidence="4 5" key="1">
    <citation type="submission" date="2023-10" db="EMBL/GenBank/DDBJ databases">
        <title>Chromosome-scale genome assembly provides insights into flower coloration mechanisms of Canna indica.</title>
        <authorList>
            <person name="Li C."/>
        </authorList>
    </citation>
    <scope>NUCLEOTIDE SEQUENCE [LARGE SCALE GENOMIC DNA]</scope>
    <source>
        <tissue evidence="4">Flower</tissue>
    </source>
</reference>
<dbReference type="InterPro" id="IPR011990">
    <property type="entry name" value="TPR-like_helical_dom_sf"/>
</dbReference>